<dbReference type="EMBL" id="WBMW01002749">
    <property type="protein sequence ID" value="NXC43658.1"/>
    <property type="molecule type" value="Genomic_DNA"/>
</dbReference>
<feature type="non-terminal residue" evidence="2">
    <location>
        <position position="1"/>
    </location>
</feature>
<accession>A0A851NPP0</accession>
<evidence type="ECO:0000313" key="2">
    <source>
        <dbReference type="EMBL" id="NXC43658.1"/>
    </source>
</evidence>
<proteinExistence type="predicted"/>
<keyword evidence="1" id="KW-1133">Transmembrane helix</keyword>
<evidence type="ECO:0000313" key="3">
    <source>
        <dbReference type="Proteomes" id="UP000613066"/>
    </source>
</evidence>
<keyword evidence="1" id="KW-0812">Transmembrane</keyword>
<feature type="non-terminal residue" evidence="2">
    <location>
        <position position="142"/>
    </location>
</feature>
<reference evidence="2" key="1">
    <citation type="submission" date="2019-09" db="EMBL/GenBank/DDBJ databases">
        <title>Bird 10,000 Genomes (B10K) Project - Family phase.</title>
        <authorList>
            <person name="Zhang G."/>
        </authorList>
    </citation>
    <scope>NUCLEOTIDE SEQUENCE</scope>
    <source>
        <strain evidence="2">B10K-DU-001-08</strain>
        <tissue evidence="2">Muscle</tissue>
    </source>
</reference>
<keyword evidence="3" id="KW-1185">Reference proteome</keyword>
<dbReference type="Gene3D" id="2.60.40.10">
    <property type="entry name" value="Immunoglobulins"/>
    <property type="match status" value="1"/>
</dbReference>
<protein>
    <submittedName>
        <fullName evidence="2">TRDC protein</fullName>
    </submittedName>
</protein>
<dbReference type="AlphaFoldDB" id="A0A851NPP0"/>
<keyword evidence="1" id="KW-0472">Membrane</keyword>
<sequence>LKSKEYNQFGNILHIACLARMFYPKNISLDGPKGDIVYDLKSPLLTSEGTYSTLKVVGVKSDTERTCKTRYKGNKTATSTALPEEKAGELATVNACNVTDATKKGIKMEKMNMLFMVILGLRVLLAKSIAFNTLMSIRLFIF</sequence>
<organism evidence="2 3">
    <name type="scientific">Penelope pileata</name>
    <dbReference type="NCBI Taxonomy" id="1118817"/>
    <lineage>
        <taxon>Eukaryota</taxon>
        <taxon>Metazoa</taxon>
        <taxon>Chordata</taxon>
        <taxon>Craniata</taxon>
        <taxon>Vertebrata</taxon>
        <taxon>Euteleostomi</taxon>
        <taxon>Archelosauria</taxon>
        <taxon>Archosauria</taxon>
        <taxon>Dinosauria</taxon>
        <taxon>Saurischia</taxon>
        <taxon>Theropoda</taxon>
        <taxon>Coelurosauria</taxon>
        <taxon>Aves</taxon>
        <taxon>Neognathae</taxon>
        <taxon>Galloanserae</taxon>
        <taxon>Galliformes</taxon>
        <taxon>Cracidae</taxon>
        <taxon>Penelope</taxon>
    </lineage>
</organism>
<dbReference type="OrthoDB" id="9426090at2759"/>
<comment type="caution">
    <text evidence="2">The sequence shown here is derived from an EMBL/GenBank/DDBJ whole genome shotgun (WGS) entry which is preliminary data.</text>
</comment>
<dbReference type="Proteomes" id="UP000613066">
    <property type="component" value="Unassembled WGS sequence"/>
</dbReference>
<gene>
    <name evidence="2" type="primary">Trdc_0</name>
    <name evidence="2" type="ORF">PENPIL_R12057</name>
</gene>
<evidence type="ECO:0000256" key="1">
    <source>
        <dbReference type="SAM" id="Phobius"/>
    </source>
</evidence>
<name>A0A851NPP0_9GALL</name>
<dbReference type="InterPro" id="IPR013783">
    <property type="entry name" value="Ig-like_fold"/>
</dbReference>
<feature type="transmembrane region" description="Helical" evidence="1">
    <location>
        <begin position="113"/>
        <end position="141"/>
    </location>
</feature>